<gene>
    <name evidence="1" type="ORF">Q4610_04805</name>
</gene>
<dbReference type="EMBL" id="JAUQOM010000002">
    <property type="protein sequence ID" value="MDO7834358.1"/>
    <property type="molecule type" value="Genomic_DNA"/>
</dbReference>
<protein>
    <recommendedName>
        <fullName evidence="3">HNH endonuclease</fullName>
    </recommendedName>
</protein>
<keyword evidence="2" id="KW-1185">Reference proteome</keyword>
<accession>A0ABT8ZIK4</accession>
<sequence length="121" mass="14006">MDKIELARERRKQRRLEVLGTNNPICGTCGESRWQCFEQHHVADYGRDDTTVRECYNCHRILSDNQRDHPSFNAAADPLLDRIGHFLLGLVDMLRLIVDKLHQFGMQLIERASIETEGAQT</sequence>
<name>A0ABT8ZIK4_9SPHN</name>
<evidence type="ECO:0008006" key="3">
    <source>
        <dbReference type="Google" id="ProtNLM"/>
    </source>
</evidence>
<organism evidence="1 2">
    <name type="scientific">Sphingobium cyanobacteriorum</name>
    <dbReference type="NCBI Taxonomy" id="3063954"/>
    <lineage>
        <taxon>Bacteria</taxon>
        <taxon>Pseudomonadati</taxon>
        <taxon>Pseudomonadota</taxon>
        <taxon>Alphaproteobacteria</taxon>
        <taxon>Sphingomonadales</taxon>
        <taxon>Sphingomonadaceae</taxon>
        <taxon>Sphingobium</taxon>
    </lineage>
</organism>
<evidence type="ECO:0000313" key="1">
    <source>
        <dbReference type="EMBL" id="MDO7834358.1"/>
    </source>
</evidence>
<dbReference type="RefSeq" id="WP_304534879.1">
    <property type="nucleotide sequence ID" value="NZ_JAUQOM010000002.1"/>
</dbReference>
<dbReference type="Proteomes" id="UP001176471">
    <property type="component" value="Unassembled WGS sequence"/>
</dbReference>
<comment type="caution">
    <text evidence="1">The sequence shown here is derived from an EMBL/GenBank/DDBJ whole genome shotgun (WGS) entry which is preliminary data.</text>
</comment>
<proteinExistence type="predicted"/>
<reference evidence="1" key="1">
    <citation type="submission" date="2023-07" db="EMBL/GenBank/DDBJ databases">
        <title>Bacterial whole genome sequence for Sphingobium sp. HBC34.</title>
        <authorList>
            <person name="Le V."/>
            <person name="Ko S.-R."/>
            <person name="Ahn C.-Y."/>
            <person name="Oh H.-M."/>
        </authorList>
    </citation>
    <scope>NUCLEOTIDE SEQUENCE</scope>
    <source>
        <strain evidence="1">HBC34</strain>
    </source>
</reference>
<evidence type="ECO:0000313" key="2">
    <source>
        <dbReference type="Proteomes" id="UP001176471"/>
    </source>
</evidence>